<sequence>MAKRVCIVGAGPSGLVAAKTLLHNTPAGAFTVTIYDAQSRIGGLWPTRRDDASGLVHPLMVANQSRHTVQFSDLAWNPEEPEFPRAWQIGRYLERYLDRYKGANVKLGHRVVKTDLASDGTWKVTVKSDAGGEETSVFDYLLVSSGFFGKPIVPDVAGKTDVPVIHSSKYRDLQSLFPDGVKDGGKILVVGGQMSGVEISGTIATHLSAAVNAPDPVPVPNADKLSVHHLV</sequence>
<evidence type="ECO:0000313" key="7">
    <source>
        <dbReference type="Proteomes" id="UP001243330"/>
    </source>
</evidence>
<organism evidence="6 7">
    <name type="scientific">Colletotrichum chrysophilum</name>
    <dbReference type="NCBI Taxonomy" id="1836956"/>
    <lineage>
        <taxon>Eukaryota</taxon>
        <taxon>Fungi</taxon>
        <taxon>Dikarya</taxon>
        <taxon>Ascomycota</taxon>
        <taxon>Pezizomycotina</taxon>
        <taxon>Sordariomycetes</taxon>
        <taxon>Hypocreomycetidae</taxon>
        <taxon>Glomerellales</taxon>
        <taxon>Glomerellaceae</taxon>
        <taxon>Colletotrichum</taxon>
        <taxon>Colletotrichum gloeosporioides species complex</taxon>
    </lineage>
</organism>
<dbReference type="EMBL" id="JAQOWY010000406">
    <property type="protein sequence ID" value="KAK1842563.1"/>
    <property type="molecule type" value="Genomic_DNA"/>
</dbReference>
<protein>
    <submittedName>
        <fullName evidence="6">Pyridine nucleotide-disulfide</fullName>
    </submittedName>
</protein>
<dbReference type="Pfam" id="PF00743">
    <property type="entry name" value="FMO-like"/>
    <property type="match status" value="1"/>
</dbReference>
<dbReference type="InterPro" id="IPR000960">
    <property type="entry name" value="Flavin_mOase"/>
</dbReference>
<evidence type="ECO:0000256" key="1">
    <source>
        <dbReference type="ARBA" id="ARBA00009183"/>
    </source>
</evidence>
<accession>A0AAD9A6U1</accession>
<keyword evidence="4" id="KW-0521">NADP</keyword>
<keyword evidence="3" id="KW-0274">FAD</keyword>
<keyword evidence="2" id="KW-0285">Flavoprotein</keyword>
<keyword evidence="7" id="KW-1185">Reference proteome</keyword>
<dbReference type="GO" id="GO:0050661">
    <property type="term" value="F:NADP binding"/>
    <property type="evidence" value="ECO:0007669"/>
    <property type="project" value="InterPro"/>
</dbReference>
<dbReference type="InterPro" id="IPR050346">
    <property type="entry name" value="FMO-like"/>
</dbReference>
<comment type="caution">
    <text evidence="6">The sequence shown here is derived from an EMBL/GenBank/DDBJ whole genome shotgun (WGS) entry which is preliminary data.</text>
</comment>
<dbReference type="GO" id="GO:0004499">
    <property type="term" value="F:N,N-dimethylaniline monooxygenase activity"/>
    <property type="evidence" value="ECO:0007669"/>
    <property type="project" value="InterPro"/>
</dbReference>
<dbReference type="Proteomes" id="UP001243330">
    <property type="component" value="Unassembled WGS sequence"/>
</dbReference>
<name>A0AAD9A6U1_9PEZI</name>
<keyword evidence="5" id="KW-0560">Oxidoreductase</keyword>
<dbReference type="GO" id="GO:0050660">
    <property type="term" value="F:flavin adenine dinucleotide binding"/>
    <property type="evidence" value="ECO:0007669"/>
    <property type="project" value="InterPro"/>
</dbReference>
<evidence type="ECO:0000256" key="3">
    <source>
        <dbReference type="ARBA" id="ARBA00022827"/>
    </source>
</evidence>
<evidence type="ECO:0000256" key="5">
    <source>
        <dbReference type="ARBA" id="ARBA00023002"/>
    </source>
</evidence>
<proteinExistence type="inferred from homology"/>
<dbReference type="InterPro" id="IPR020946">
    <property type="entry name" value="Flavin_mOase-like"/>
</dbReference>
<evidence type="ECO:0000256" key="4">
    <source>
        <dbReference type="ARBA" id="ARBA00022857"/>
    </source>
</evidence>
<dbReference type="SUPFAM" id="SSF51905">
    <property type="entry name" value="FAD/NAD(P)-binding domain"/>
    <property type="match status" value="1"/>
</dbReference>
<comment type="similarity">
    <text evidence="1">Belongs to the FMO family.</text>
</comment>
<evidence type="ECO:0000256" key="2">
    <source>
        <dbReference type="ARBA" id="ARBA00022630"/>
    </source>
</evidence>
<feature type="non-terminal residue" evidence="6">
    <location>
        <position position="1"/>
    </location>
</feature>
<dbReference type="Gene3D" id="3.50.50.60">
    <property type="entry name" value="FAD/NAD(P)-binding domain"/>
    <property type="match status" value="1"/>
</dbReference>
<evidence type="ECO:0000313" key="6">
    <source>
        <dbReference type="EMBL" id="KAK1842563.1"/>
    </source>
</evidence>
<dbReference type="AlphaFoldDB" id="A0AAD9A6U1"/>
<dbReference type="PANTHER" id="PTHR23023">
    <property type="entry name" value="DIMETHYLANILINE MONOOXYGENASE"/>
    <property type="match status" value="1"/>
</dbReference>
<gene>
    <name evidence="6" type="ORF">CCHR01_14789</name>
</gene>
<reference evidence="6" key="1">
    <citation type="submission" date="2023-01" db="EMBL/GenBank/DDBJ databases">
        <title>Colletotrichum chrysophilum M932 genome sequence.</title>
        <authorList>
            <person name="Baroncelli R."/>
        </authorList>
    </citation>
    <scope>NUCLEOTIDE SEQUENCE</scope>
    <source>
        <strain evidence="6">M932</strain>
    </source>
</reference>
<dbReference type="InterPro" id="IPR036188">
    <property type="entry name" value="FAD/NAD-bd_sf"/>
</dbReference>
<dbReference type="PRINTS" id="PR00370">
    <property type="entry name" value="FMOXYGENASE"/>
</dbReference>